<reference evidence="2" key="2">
    <citation type="submission" date="2023-05" db="EMBL/GenBank/DDBJ databases">
        <authorList>
            <consortium name="Lawrence Berkeley National Laboratory"/>
            <person name="Steindorff A."/>
            <person name="Hensen N."/>
            <person name="Bonometti L."/>
            <person name="Westerberg I."/>
            <person name="Brannstrom I.O."/>
            <person name="Guillou S."/>
            <person name="Cros-Aarteil S."/>
            <person name="Calhoun S."/>
            <person name="Haridas S."/>
            <person name="Kuo A."/>
            <person name="Mondo S."/>
            <person name="Pangilinan J."/>
            <person name="Riley R."/>
            <person name="Labutti K."/>
            <person name="Andreopoulos B."/>
            <person name="Lipzen A."/>
            <person name="Chen C."/>
            <person name="Yanf M."/>
            <person name="Daum C."/>
            <person name="Ng V."/>
            <person name="Clum A."/>
            <person name="Ohm R."/>
            <person name="Martin F."/>
            <person name="Silar P."/>
            <person name="Natvig D."/>
            <person name="Lalanne C."/>
            <person name="Gautier V."/>
            <person name="Ament-Velasquez S.L."/>
            <person name="Kruys A."/>
            <person name="Hutchinson M.I."/>
            <person name="Powell A.J."/>
            <person name="Barry K."/>
            <person name="Miller A.N."/>
            <person name="Grigoriev I.V."/>
            <person name="Debuchy R."/>
            <person name="Gladieux P."/>
            <person name="Thoren M.H."/>
            <person name="Johannesson H."/>
        </authorList>
    </citation>
    <scope>NUCLEOTIDE SEQUENCE</scope>
    <source>
        <strain evidence="2">PSN293</strain>
    </source>
</reference>
<dbReference type="Proteomes" id="UP001301769">
    <property type="component" value="Unassembled WGS sequence"/>
</dbReference>
<accession>A0AAN7B547</accession>
<name>A0AAN7B547_9PEZI</name>
<feature type="region of interest" description="Disordered" evidence="1">
    <location>
        <begin position="1"/>
        <end position="54"/>
    </location>
</feature>
<dbReference type="EMBL" id="MU858153">
    <property type="protein sequence ID" value="KAK4211268.1"/>
    <property type="molecule type" value="Genomic_DNA"/>
</dbReference>
<evidence type="ECO:0000313" key="2">
    <source>
        <dbReference type="EMBL" id="KAK4211268.1"/>
    </source>
</evidence>
<evidence type="ECO:0000256" key="1">
    <source>
        <dbReference type="SAM" id="MobiDB-lite"/>
    </source>
</evidence>
<feature type="compositionally biased region" description="Polar residues" evidence="1">
    <location>
        <begin position="1"/>
        <end position="20"/>
    </location>
</feature>
<sequence>MLADSQGTTQAAMTRNQQAKSRFGQESVGFQPSPTIPRRQATLPWMDDAPTHGPSSFAPAHCDCNIADARQSSCRSQRASRVSQRGYPKKDAWHCLLRTVQGRLQYSELTELSIFGSRGSSRWGHDSQRPGPSIITYLYTLPHPPRRYSLLASRDCLALPSAESRCRTVWPVTPPFKFPGSWNWALLGPVSPQATRRMSSEPSGWPCSVPPCTSARVQCPGAALVPENAMAKRGVFN</sequence>
<dbReference type="AlphaFoldDB" id="A0AAN7B547"/>
<evidence type="ECO:0000313" key="3">
    <source>
        <dbReference type="Proteomes" id="UP001301769"/>
    </source>
</evidence>
<keyword evidence="3" id="KW-1185">Reference proteome</keyword>
<gene>
    <name evidence="2" type="ORF">QBC37DRAFT_15513</name>
</gene>
<reference evidence="2" key="1">
    <citation type="journal article" date="2023" name="Mol. Phylogenet. Evol.">
        <title>Genome-scale phylogeny and comparative genomics of the fungal order Sordariales.</title>
        <authorList>
            <person name="Hensen N."/>
            <person name="Bonometti L."/>
            <person name="Westerberg I."/>
            <person name="Brannstrom I.O."/>
            <person name="Guillou S."/>
            <person name="Cros-Aarteil S."/>
            <person name="Calhoun S."/>
            <person name="Haridas S."/>
            <person name="Kuo A."/>
            <person name="Mondo S."/>
            <person name="Pangilinan J."/>
            <person name="Riley R."/>
            <person name="LaButti K."/>
            <person name="Andreopoulos B."/>
            <person name="Lipzen A."/>
            <person name="Chen C."/>
            <person name="Yan M."/>
            <person name="Daum C."/>
            <person name="Ng V."/>
            <person name="Clum A."/>
            <person name="Steindorff A."/>
            <person name="Ohm R.A."/>
            <person name="Martin F."/>
            <person name="Silar P."/>
            <person name="Natvig D.O."/>
            <person name="Lalanne C."/>
            <person name="Gautier V."/>
            <person name="Ament-Velasquez S.L."/>
            <person name="Kruys A."/>
            <person name="Hutchinson M.I."/>
            <person name="Powell A.J."/>
            <person name="Barry K."/>
            <person name="Miller A.N."/>
            <person name="Grigoriev I.V."/>
            <person name="Debuchy R."/>
            <person name="Gladieux P."/>
            <person name="Hiltunen Thoren M."/>
            <person name="Johannesson H."/>
        </authorList>
    </citation>
    <scope>NUCLEOTIDE SEQUENCE</scope>
    <source>
        <strain evidence="2">PSN293</strain>
    </source>
</reference>
<organism evidence="2 3">
    <name type="scientific">Rhypophila decipiens</name>
    <dbReference type="NCBI Taxonomy" id="261697"/>
    <lineage>
        <taxon>Eukaryota</taxon>
        <taxon>Fungi</taxon>
        <taxon>Dikarya</taxon>
        <taxon>Ascomycota</taxon>
        <taxon>Pezizomycotina</taxon>
        <taxon>Sordariomycetes</taxon>
        <taxon>Sordariomycetidae</taxon>
        <taxon>Sordariales</taxon>
        <taxon>Naviculisporaceae</taxon>
        <taxon>Rhypophila</taxon>
    </lineage>
</organism>
<proteinExistence type="predicted"/>
<comment type="caution">
    <text evidence="2">The sequence shown here is derived from an EMBL/GenBank/DDBJ whole genome shotgun (WGS) entry which is preliminary data.</text>
</comment>
<protein>
    <submittedName>
        <fullName evidence="2">Uncharacterized protein</fullName>
    </submittedName>
</protein>